<keyword evidence="2" id="KW-1185">Reference proteome</keyword>
<dbReference type="Proteomes" id="UP001156706">
    <property type="component" value="Unassembled WGS sequence"/>
</dbReference>
<gene>
    <name evidence="1" type="ORF">GCM10007907_35520</name>
</gene>
<reference evidence="2" key="1">
    <citation type="journal article" date="2019" name="Int. J. Syst. Evol. Microbiol.">
        <title>The Global Catalogue of Microorganisms (GCM) 10K type strain sequencing project: providing services to taxonomists for standard genome sequencing and annotation.</title>
        <authorList>
            <consortium name="The Broad Institute Genomics Platform"/>
            <consortium name="The Broad Institute Genome Sequencing Center for Infectious Disease"/>
            <person name="Wu L."/>
            <person name="Ma J."/>
        </authorList>
    </citation>
    <scope>NUCLEOTIDE SEQUENCE [LARGE SCALE GENOMIC DNA]</scope>
    <source>
        <strain evidence="2">NBRC 110044</strain>
    </source>
</reference>
<protein>
    <submittedName>
        <fullName evidence="1">Uncharacterized protein</fullName>
    </submittedName>
</protein>
<sequence>MLLATRGATSEQRERVYLTKEHFDHLVALGSFEALAATAILAKLPEEAAAHELYGMVLYCYAWLQTALADAPETGAPDPGVFTFMDKVCQHW</sequence>
<proteinExistence type="predicted"/>
<organism evidence="1 2">
    <name type="scientific">Chitinimonas prasina</name>
    <dbReference type="NCBI Taxonomy" id="1434937"/>
    <lineage>
        <taxon>Bacteria</taxon>
        <taxon>Pseudomonadati</taxon>
        <taxon>Pseudomonadota</taxon>
        <taxon>Betaproteobacteria</taxon>
        <taxon>Neisseriales</taxon>
        <taxon>Chitinibacteraceae</taxon>
        <taxon>Chitinimonas</taxon>
    </lineage>
</organism>
<name>A0ABQ5YIE0_9NEIS</name>
<comment type="caution">
    <text evidence="1">The sequence shown here is derived from an EMBL/GenBank/DDBJ whole genome shotgun (WGS) entry which is preliminary data.</text>
</comment>
<evidence type="ECO:0000313" key="2">
    <source>
        <dbReference type="Proteomes" id="UP001156706"/>
    </source>
</evidence>
<accession>A0ABQ5YIE0</accession>
<dbReference type="EMBL" id="BSOG01000005">
    <property type="protein sequence ID" value="GLR14762.1"/>
    <property type="molecule type" value="Genomic_DNA"/>
</dbReference>
<evidence type="ECO:0000313" key="1">
    <source>
        <dbReference type="EMBL" id="GLR14762.1"/>
    </source>
</evidence>